<feature type="modified residue" description="4-aspartylphosphate" evidence="2">
    <location>
        <position position="55"/>
    </location>
</feature>
<dbReference type="Gene3D" id="3.40.50.2300">
    <property type="match status" value="1"/>
</dbReference>
<dbReference type="PANTHER" id="PTHR43214">
    <property type="entry name" value="TWO-COMPONENT RESPONSE REGULATOR"/>
    <property type="match status" value="1"/>
</dbReference>
<feature type="domain" description="Response regulatory" evidence="3">
    <location>
        <begin position="4"/>
        <end position="119"/>
    </location>
</feature>
<protein>
    <submittedName>
        <fullName evidence="4">Two-component system, NarL family, response regulator DesR</fullName>
    </submittedName>
</protein>
<evidence type="ECO:0000256" key="1">
    <source>
        <dbReference type="ARBA" id="ARBA00023125"/>
    </source>
</evidence>
<keyword evidence="5" id="KW-1185">Reference proteome</keyword>
<dbReference type="GO" id="GO:0000160">
    <property type="term" value="P:phosphorelay signal transduction system"/>
    <property type="evidence" value="ECO:0007669"/>
    <property type="project" value="InterPro"/>
</dbReference>
<proteinExistence type="predicted"/>
<evidence type="ECO:0000313" key="5">
    <source>
        <dbReference type="Proteomes" id="UP000199632"/>
    </source>
</evidence>
<dbReference type="Pfam" id="PF00196">
    <property type="entry name" value="GerE"/>
    <property type="match status" value="1"/>
</dbReference>
<evidence type="ECO:0000313" key="4">
    <source>
        <dbReference type="EMBL" id="SDZ60942.1"/>
    </source>
</evidence>
<name>A0A1H3UEQ5_9ACTN</name>
<dbReference type="AlphaFoldDB" id="A0A1H3UEQ5"/>
<dbReference type="InterPro" id="IPR011006">
    <property type="entry name" value="CheY-like_superfamily"/>
</dbReference>
<dbReference type="PRINTS" id="PR00038">
    <property type="entry name" value="HTHLUXR"/>
</dbReference>
<dbReference type="SMART" id="SM00448">
    <property type="entry name" value="REC"/>
    <property type="match status" value="1"/>
</dbReference>
<dbReference type="GO" id="GO:0006355">
    <property type="term" value="P:regulation of DNA-templated transcription"/>
    <property type="evidence" value="ECO:0007669"/>
    <property type="project" value="InterPro"/>
</dbReference>
<reference evidence="5" key="1">
    <citation type="submission" date="2016-10" db="EMBL/GenBank/DDBJ databases">
        <authorList>
            <person name="Varghese N."/>
            <person name="Submissions S."/>
        </authorList>
    </citation>
    <scope>NUCLEOTIDE SEQUENCE [LARGE SCALE GENOMIC DNA]</scope>
    <source>
        <strain evidence="5">DSM 44718</strain>
    </source>
</reference>
<dbReference type="SMART" id="SM00421">
    <property type="entry name" value="HTH_LUXR"/>
    <property type="match status" value="1"/>
</dbReference>
<accession>A0A1H3UEQ5</accession>
<dbReference type="InterPro" id="IPR016032">
    <property type="entry name" value="Sig_transdc_resp-reg_C-effctor"/>
</dbReference>
<dbReference type="Proteomes" id="UP000199632">
    <property type="component" value="Unassembled WGS sequence"/>
</dbReference>
<gene>
    <name evidence="4" type="ORF">SAMN05421684_7145</name>
</gene>
<sequence length="194" mass="20027">MATTVFAIHANAATHMMISRAVAAVANTELTGRTTSAIEAQRVVESLAPDLVTVDLRLPDGDGIALAQRLHATRPLLPVLVVGAATQRLFERALAAGVAAYVSREAGAVEVAAAIRACLSGGGSYSAHTLNAALRHHLTTGLSRREREVYDLLRAGLTPAGVADELGVGESTVRTYVARVRAKTAGGGDLPQAG</sequence>
<dbReference type="PROSITE" id="PS50110">
    <property type="entry name" value="RESPONSE_REGULATORY"/>
    <property type="match status" value="1"/>
</dbReference>
<dbReference type="STRING" id="137265.SAMN05421684_7145"/>
<dbReference type="InterPro" id="IPR000792">
    <property type="entry name" value="Tscrpt_reg_LuxR_C"/>
</dbReference>
<dbReference type="GO" id="GO:0003677">
    <property type="term" value="F:DNA binding"/>
    <property type="evidence" value="ECO:0007669"/>
    <property type="project" value="UniProtKB-KW"/>
</dbReference>
<dbReference type="SUPFAM" id="SSF46894">
    <property type="entry name" value="C-terminal effector domain of the bipartite response regulators"/>
    <property type="match status" value="1"/>
</dbReference>
<dbReference type="EMBL" id="FNQB01000004">
    <property type="protein sequence ID" value="SDZ60942.1"/>
    <property type="molecule type" value="Genomic_DNA"/>
</dbReference>
<keyword evidence="2" id="KW-0597">Phosphoprotein</keyword>
<keyword evidence="1" id="KW-0238">DNA-binding</keyword>
<dbReference type="InterPro" id="IPR001789">
    <property type="entry name" value="Sig_transdc_resp-reg_receiver"/>
</dbReference>
<dbReference type="SUPFAM" id="SSF52172">
    <property type="entry name" value="CheY-like"/>
    <property type="match status" value="1"/>
</dbReference>
<dbReference type="Pfam" id="PF00072">
    <property type="entry name" value="Response_reg"/>
    <property type="match status" value="1"/>
</dbReference>
<evidence type="ECO:0000259" key="3">
    <source>
        <dbReference type="PROSITE" id="PS50110"/>
    </source>
</evidence>
<dbReference type="OrthoDB" id="9804019at2"/>
<evidence type="ECO:0000256" key="2">
    <source>
        <dbReference type="PROSITE-ProRule" id="PRU00169"/>
    </source>
</evidence>
<dbReference type="InterPro" id="IPR039420">
    <property type="entry name" value="WalR-like"/>
</dbReference>
<organism evidence="4 5">
    <name type="scientific">Asanoa ishikariensis</name>
    <dbReference type="NCBI Taxonomy" id="137265"/>
    <lineage>
        <taxon>Bacteria</taxon>
        <taxon>Bacillati</taxon>
        <taxon>Actinomycetota</taxon>
        <taxon>Actinomycetes</taxon>
        <taxon>Micromonosporales</taxon>
        <taxon>Micromonosporaceae</taxon>
        <taxon>Asanoa</taxon>
    </lineage>
</organism>
<dbReference type="RefSeq" id="WP_090801896.1">
    <property type="nucleotide sequence ID" value="NZ_BOND01000005.1"/>
</dbReference>